<dbReference type="Pfam" id="PF07730">
    <property type="entry name" value="HisKA_3"/>
    <property type="match status" value="1"/>
</dbReference>
<feature type="transmembrane region" description="Helical" evidence="10">
    <location>
        <begin position="81"/>
        <end position="99"/>
    </location>
</feature>
<dbReference type="SUPFAM" id="SSF55874">
    <property type="entry name" value="ATPase domain of HSP90 chaperone/DNA topoisomerase II/histidine kinase"/>
    <property type="match status" value="1"/>
</dbReference>
<feature type="transmembrane region" description="Helical" evidence="10">
    <location>
        <begin position="193"/>
        <end position="222"/>
    </location>
</feature>
<dbReference type="PANTHER" id="PTHR24421">
    <property type="entry name" value="NITRATE/NITRITE SENSOR PROTEIN NARX-RELATED"/>
    <property type="match status" value="1"/>
</dbReference>
<evidence type="ECO:0000256" key="10">
    <source>
        <dbReference type="SAM" id="Phobius"/>
    </source>
</evidence>
<evidence type="ECO:0000256" key="2">
    <source>
        <dbReference type="ARBA" id="ARBA00012438"/>
    </source>
</evidence>
<sequence>MTTERMSTDRTSGGTTTPDTTSAEAGSPEAGSPEAGSGVTKRGGGRERRTKGLLKGALRGLGLALVSLPLSVFAFTLTLMSIALIPAGVGIITTPYVLNGARTYANWRRVLAAEWGGVRIPPAYRPVPKDANPWARTFGMLRDPATWRELLWLLVDMTAGFVTALLPAMLLLYPLEGFALAAGLWRVVPDPYWYGFVPVSDQMTAIGAGTLGVGLLFFAHFLSPGVLTAHYRLTRAVLSPSQGELEERVRVLTETRRDAVDTSAAELRRIERDLHDGAQARLVAMGMDLGTIEVLLDKDPEKARELIAKARKSSVEALSELRELVRGIHPPVLAERGLGDAVRALALRLPVATEVSVDLPGRAEAPVESAAYFAVSEVLTNAVKHAEADRIWVDLHRAEGCLRVSVTDNGKGGAAIGAGSGLAGVERRLGTFDGVLAVSSPVGGPTMVTMEIPCELS</sequence>
<keyword evidence="4" id="KW-0808">Transferase</keyword>
<dbReference type="GO" id="GO:0016301">
    <property type="term" value="F:kinase activity"/>
    <property type="evidence" value="ECO:0007669"/>
    <property type="project" value="UniProtKB-KW"/>
</dbReference>
<dbReference type="InterPro" id="IPR003594">
    <property type="entry name" value="HATPase_dom"/>
</dbReference>
<protein>
    <recommendedName>
        <fullName evidence="2">histidine kinase</fullName>
        <ecNumber evidence="2">2.7.13.3</ecNumber>
    </recommendedName>
</protein>
<evidence type="ECO:0000256" key="6">
    <source>
        <dbReference type="ARBA" id="ARBA00022777"/>
    </source>
</evidence>
<evidence type="ECO:0000256" key="5">
    <source>
        <dbReference type="ARBA" id="ARBA00022741"/>
    </source>
</evidence>
<keyword evidence="10" id="KW-1133">Transmembrane helix</keyword>
<keyword evidence="6 12" id="KW-0418">Kinase</keyword>
<dbReference type="Gene3D" id="3.30.565.10">
    <property type="entry name" value="Histidine kinase-like ATPase, C-terminal domain"/>
    <property type="match status" value="1"/>
</dbReference>
<dbReference type="InterPro" id="IPR011712">
    <property type="entry name" value="Sig_transdc_His_kin_sub3_dim/P"/>
</dbReference>
<feature type="transmembrane region" description="Helical" evidence="10">
    <location>
        <begin position="56"/>
        <end position="75"/>
    </location>
</feature>
<accession>A0ABW0XVR3</accession>
<evidence type="ECO:0000256" key="7">
    <source>
        <dbReference type="ARBA" id="ARBA00022840"/>
    </source>
</evidence>
<keyword evidence="8" id="KW-0902">Two-component regulatory system</keyword>
<dbReference type="PANTHER" id="PTHR24421:SF10">
    <property type="entry name" value="NITRATE_NITRITE SENSOR PROTEIN NARQ"/>
    <property type="match status" value="1"/>
</dbReference>
<name>A0ABW0XVR3_9ACTN</name>
<keyword evidence="10" id="KW-0472">Membrane</keyword>
<evidence type="ECO:0000256" key="8">
    <source>
        <dbReference type="ARBA" id="ARBA00023012"/>
    </source>
</evidence>
<feature type="domain" description="Histidine kinase/HSP90-like ATPase" evidence="11">
    <location>
        <begin position="366"/>
        <end position="456"/>
    </location>
</feature>
<dbReference type="EMBL" id="JBHSPC010000077">
    <property type="protein sequence ID" value="MFC5672986.1"/>
    <property type="molecule type" value="Genomic_DNA"/>
</dbReference>
<gene>
    <name evidence="12" type="ORF">ACFP2V_23590</name>
</gene>
<keyword evidence="3" id="KW-0597">Phosphoprotein</keyword>
<evidence type="ECO:0000313" key="12">
    <source>
        <dbReference type="EMBL" id="MFC5672986.1"/>
    </source>
</evidence>
<keyword evidence="5" id="KW-0547">Nucleotide-binding</keyword>
<evidence type="ECO:0000256" key="3">
    <source>
        <dbReference type="ARBA" id="ARBA00022553"/>
    </source>
</evidence>
<reference evidence="13" key="1">
    <citation type="journal article" date="2019" name="Int. J. Syst. Evol. Microbiol.">
        <title>The Global Catalogue of Microorganisms (GCM) 10K type strain sequencing project: providing services to taxonomists for standard genome sequencing and annotation.</title>
        <authorList>
            <consortium name="The Broad Institute Genomics Platform"/>
            <consortium name="The Broad Institute Genome Sequencing Center for Infectious Disease"/>
            <person name="Wu L."/>
            <person name="Ma J."/>
        </authorList>
    </citation>
    <scope>NUCLEOTIDE SEQUENCE [LARGE SCALE GENOMIC DNA]</scope>
    <source>
        <strain evidence="13">JCM 13852</strain>
    </source>
</reference>
<dbReference type="InterPro" id="IPR050482">
    <property type="entry name" value="Sensor_HK_TwoCompSys"/>
</dbReference>
<evidence type="ECO:0000256" key="9">
    <source>
        <dbReference type="SAM" id="MobiDB-lite"/>
    </source>
</evidence>
<dbReference type="InterPro" id="IPR036890">
    <property type="entry name" value="HATPase_C_sf"/>
</dbReference>
<feature type="region of interest" description="Disordered" evidence="9">
    <location>
        <begin position="1"/>
        <end position="48"/>
    </location>
</feature>
<evidence type="ECO:0000256" key="1">
    <source>
        <dbReference type="ARBA" id="ARBA00000085"/>
    </source>
</evidence>
<keyword evidence="7" id="KW-0067">ATP-binding</keyword>
<evidence type="ECO:0000259" key="11">
    <source>
        <dbReference type="SMART" id="SM00387"/>
    </source>
</evidence>
<dbReference type="EC" id="2.7.13.3" evidence="2"/>
<dbReference type="RefSeq" id="WP_381215952.1">
    <property type="nucleotide sequence ID" value="NZ_JBHSPC010000077.1"/>
</dbReference>
<proteinExistence type="predicted"/>
<keyword evidence="10" id="KW-0812">Transmembrane</keyword>
<comment type="catalytic activity">
    <reaction evidence="1">
        <text>ATP + protein L-histidine = ADP + protein N-phospho-L-histidine.</text>
        <dbReference type="EC" id="2.7.13.3"/>
    </reaction>
</comment>
<comment type="caution">
    <text evidence="12">The sequence shown here is derived from an EMBL/GenBank/DDBJ whole genome shotgun (WGS) entry which is preliminary data.</text>
</comment>
<dbReference type="Proteomes" id="UP001596183">
    <property type="component" value="Unassembled WGS sequence"/>
</dbReference>
<dbReference type="Gene3D" id="1.20.5.1930">
    <property type="match status" value="1"/>
</dbReference>
<evidence type="ECO:0000256" key="4">
    <source>
        <dbReference type="ARBA" id="ARBA00022679"/>
    </source>
</evidence>
<dbReference type="SMART" id="SM00387">
    <property type="entry name" value="HATPase_c"/>
    <property type="match status" value="1"/>
</dbReference>
<dbReference type="Pfam" id="PF02518">
    <property type="entry name" value="HATPase_c"/>
    <property type="match status" value="1"/>
</dbReference>
<organism evidence="12 13">
    <name type="scientific">Streptomyces incanus</name>
    <dbReference type="NCBI Taxonomy" id="887453"/>
    <lineage>
        <taxon>Bacteria</taxon>
        <taxon>Bacillati</taxon>
        <taxon>Actinomycetota</taxon>
        <taxon>Actinomycetes</taxon>
        <taxon>Kitasatosporales</taxon>
        <taxon>Streptomycetaceae</taxon>
        <taxon>Streptomyces</taxon>
    </lineage>
</organism>
<feature type="compositionally biased region" description="Low complexity" evidence="9">
    <location>
        <begin position="9"/>
        <end position="22"/>
    </location>
</feature>
<dbReference type="InterPro" id="IPR025828">
    <property type="entry name" value="Put_sensor_dom"/>
</dbReference>
<keyword evidence="13" id="KW-1185">Reference proteome</keyword>
<evidence type="ECO:0000313" key="13">
    <source>
        <dbReference type="Proteomes" id="UP001596183"/>
    </source>
</evidence>
<dbReference type="Pfam" id="PF13796">
    <property type="entry name" value="Sensor"/>
    <property type="match status" value="1"/>
</dbReference>
<feature type="transmembrane region" description="Helical" evidence="10">
    <location>
        <begin position="150"/>
        <end position="173"/>
    </location>
</feature>